<dbReference type="Gene3D" id="1.10.510.10">
    <property type="entry name" value="Transferase(Phosphotransferase) domain 1"/>
    <property type="match status" value="1"/>
</dbReference>
<dbReference type="SUPFAM" id="SSF56112">
    <property type="entry name" value="Protein kinase-like (PK-like)"/>
    <property type="match status" value="1"/>
</dbReference>
<dbReference type="InterPro" id="IPR000719">
    <property type="entry name" value="Prot_kinase_dom"/>
</dbReference>
<evidence type="ECO:0000313" key="8">
    <source>
        <dbReference type="EMBL" id="RDI29476.1"/>
    </source>
</evidence>
<keyword evidence="1" id="KW-0808">Transferase</keyword>
<keyword evidence="2 5" id="KW-0547">Nucleotide-binding</keyword>
<feature type="compositionally biased region" description="Basic and acidic residues" evidence="6">
    <location>
        <begin position="1"/>
        <end position="10"/>
    </location>
</feature>
<dbReference type="Pfam" id="PF14326">
    <property type="entry name" value="DUF4384"/>
    <property type="match status" value="1"/>
</dbReference>
<dbReference type="PANTHER" id="PTHR43289">
    <property type="entry name" value="MITOGEN-ACTIVATED PROTEIN KINASE KINASE KINASE 20-RELATED"/>
    <property type="match status" value="1"/>
</dbReference>
<keyword evidence="9" id="KW-1185">Reference proteome</keyword>
<dbReference type="OrthoDB" id="9801841at2"/>
<evidence type="ECO:0000256" key="3">
    <source>
        <dbReference type="ARBA" id="ARBA00022777"/>
    </source>
</evidence>
<organism evidence="8 9">
    <name type="scientific">Pseudacidovorax intermedius</name>
    <dbReference type="NCBI Taxonomy" id="433924"/>
    <lineage>
        <taxon>Bacteria</taxon>
        <taxon>Pseudomonadati</taxon>
        <taxon>Pseudomonadota</taxon>
        <taxon>Betaproteobacteria</taxon>
        <taxon>Burkholderiales</taxon>
        <taxon>Comamonadaceae</taxon>
        <taxon>Pseudacidovorax</taxon>
    </lineage>
</organism>
<keyword evidence="3 8" id="KW-0418">Kinase</keyword>
<dbReference type="STRING" id="433924.NS331_24075"/>
<dbReference type="InterPro" id="IPR025493">
    <property type="entry name" value="DUF4384"/>
</dbReference>
<feature type="binding site" evidence="5">
    <location>
        <position position="120"/>
    </location>
    <ligand>
        <name>ATP</name>
        <dbReference type="ChEBI" id="CHEBI:30616"/>
    </ligand>
</feature>
<evidence type="ECO:0000259" key="7">
    <source>
        <dbReference type="PROSITE" id="PS50011"/>
    </source>
</evidence>
<evidence type="ECO:0000256" key="4">
    <source>
        <dbReference type="ARBA" id="ARBA00022840"/>
    </source>
</evidence>
<evidence type="ECO:0000256" key="6">
    <source>
        <dbReference type="SAM" id="MobiDB-lite"/>
    </source>
</evidence>
<dbReference type="PANTHER" id="PTHR43289:SF34">
    <property type="entry name" value="SERINE_THREONINE-PROTEIN KINASE YBDM-RELATED"/>
    <property type="match status" value="1"/>
</dbReference>
<dbReference type="InterPro" id="IPR020635">
    <property type="entry name" value="Tyr_kinase_cat_dom"/>
</dbReference>
<evidence type="ECO:0000313" key="9">
    <source>
        <dbReference type="Proteomes" id="UP000255265"/>
    </source>
</evidence>
<dbReference type="GO" id="GO:0004713">
    <property type="term" value="F:protein tyrosine kinase activity"/>
    <property type="evidence" value="ECO:0007669"/>
    <property type="project" value="InterPro"/>
</dbReference>
<evidence type="ECO:0000256" key="1">
    <source>
        <dbReference type="ARBA" id="ARBA00022679"/>
    </source>
</evidence>
<dbReference type="Gene3D" id="3.30.200.20">
    <property type="entry name" value="Phosphorylase Kinase, domain 1"/>
    <property type="match status" value="1"/>
</dbReference>
<keyword evidence="4 5" id="KW-0067">ATP-binding</keyword>
<dbReference type="GO" id="GO:0004674">
    <property type="term" value="F:protein serine/threonine kinase activity"/>
    <property type="evidence" value="ECO:0007669"/>
    <property type="project" value="UniProtKB-KW"/>
</dbReference>
<dbReference type="PROSITE" id="PS00107">
    <property type="entry name" value="PROTEIN_KINASE_ATP"/>
    <property type="match status" value="1"/>
</dbReference>
<keyword evidence="8" id="KW-0723">Serine/threonine-protein kinase</keyword>
<reference evidence="8 9" key="1">
    <citation type="submission" date="2018-07" db="EMBL/GenBank/DDBJ databases">
        <title>Genomic Encyclopedia of Type Strains, Phase IV (KMG-IV): sequencing the most valuable type-strain genomes for metagenomic binning, comparative biology and taxonomic classification.</title>
        <authorList>
            <person name="Goeker M."/>
        </authorList>
    </citation>
    <scope>NUCLEOTIDE SEQUENCE [LARGE SCALE GENOMIC DNA]</scope>
    <source>
        <strain evidence="8 9">DSM 21352</strain>
    </source>
</reference>
<dbReference type="AlphaFoldDB" id="A0A370FP14"/>
<dbReference type="InterPro" id="IPR011009">
    <property type="entry name" value="Kinase-like_dom_sf"/>
</dbReference>
<dbReference type="InterPro" id="IPR008266">
    <property type="entry name" value="Tyr_kinase_AS"/>
</dbReference>
<dbReference type="CDD" id="cd14014">
    <property type="entry name" value="STKc_PknB_like"/>
    <property type="match status" value="1"/>
</dbReference>
<name>A0A370FP14_9BURK</name>
<dbReference type="Proteomes" id="UP000255265">
    <property type="component" value="Unassembled WGS sequence"/>
</dbReference>
<dbReference type="EMBL" id="QQAV01000001">
    <property type="protein sequence ID" value="RDI29476.1"/>
    <property type="molecule type" value="Genomic_DNA"/>
</dbReference>
<dbReference type="InterPro" id="IPR017441">
    <property type="entry name" value="Protein_kinase_ATP_BS"/>
</dbReference>
<feature type="region of interest" description="Disordered" evidence="6">
    <location>
        <begin position="1"/>
        <end position="24"/>
    </location>
</feature>
<accession>A0A370FP14</accession>
<comment type="caution">
    <text evidence="8">The sequence shown here is derived from an EMBL/GenBank/DDBJ whole genome shotgun (WGS) entry which is preliminary data.</text>
</comment>
<proteinExistence type="predicted"/>
<evidence type="ECO:0000256" key="5">
    <source>
        <dbReference type="PROSITE-ProRule" id="PRU10141"/>
    </source>
</evidence>
<feature type="compositionally biased region" description="Pro residues" evidence="6">
    <location>
        <begin position="466"/>
        <end position="478"/>
    </location>
</feature>
<dbReference type="Pfam" id="PF00069">
    <property type="entry name" value="Pkinase"/>
    <property type="match status" value="1"/>
</dbReference>
<gene>
    <name evidence="8" type="ORF">DFR41_1011232</name>
</gene>
<protein>
    <submittedName>
        <fullName evidence="8">Serine/threonine protein kinase</fullName>
    </submittedName>
</protein>
<feature type="region of interest" description="Disordered" evidence="6">
    <location>
        <begin position="459"/>
        <end position="481"/>
    </location>
</feature>
<feature type="domain" description="Protein kinase" evidence="7">
    <location>
        <begin position="91"/>
        <end position="368"/>
    </location>
</feature>
<evidence type="ECO:0000256" key="2">
    <source>
        <dbReference type="ARBA" id="ARBA00022741"/>
    </source>
</evidence>
<sequence>MSDPRPDEPTRVFGGGAPGPDEATRVVTGAAAGDATRVLTGGGAPAGDATRVVTGSILSPTQPRTSTGAGSAPAGGGDAGTLPPGSAIAEFEITRLIGQGGFGVVYEAWDHTLERVVAIKEYLPTSLATRTGDGTIMPLSERHRETFDLGMRSFINEARLLAQFDHPSLLKVYRFWQERGTTYMVMPFYRGDTLRQALADIPAGVDEGWLLRVMDGVSQALAVMHAANCFHRDIAPDNILLLEGSGRPVVLDFGAARRVISDKTQAITVILKPGYAPVEQYAEMPDMKQGPWTDVYALAAVMHVAICGRAPPPSVARILSDSYVPLAGNEQLLQRYSPAVLAAVDAGLAVRPEGRPQSMAEFRQQLGLEETTTIAATRGAPAGGAAPAVARTPVAGRTQPPRSAPAPAPVDGAPARSKLVPVIGGVAALAVAAGAALWWSGRGDGASAPPPATVAQAPVADAPAAVPAPAPPEPPPRVAPKTPLESLQALSVGATPGFDVTASARKAEVTIGKDKLAFDVRSNRDGFVYVFLLASGGELFQLFPNLLDRHNRITAGSTMALPRASWPMEAGGPPGTNHFAVVVSERERDFSDAGMKSEGVFPLFPAAGLASLEAANPGPAATVLLGRPVCPQSAGCADAYGVGSFKIVEK</sequence>
<dbReference type="RefSeq" id="WP_114802046.1">
    <property type="nucleotide sequence ID" value="NZ_QQAV01000001.1"/>
</dbReference>
<feature type="region of interest" description="Disordered" evidence="6">
    <location>
        <begin position="57"/>
        <end position="83"/>
    </location>
</feature>
<dbReference type="PROSITE" id="PS50011">
    <property type="entry name" value="PROTEIN_KINASE_DOM"/>
    <property type="match status" value="1"/>
</dbReference>
<feature type="compositionally biased region" description="Polar residues" evidence="6">
    <location>
        <begin position="57"/>
        <end position="67"/>
    </location>
</feature>
<dbReference type="GO" id="GO:0005524">
    <property type="term" value="F:ATP binding"/>
    <property type="evidence" value="ECO:0007669"/>
    <property type="project" value="UniProtKB-UniRule"/>
</dbReference>
<dbReference type="SMART" id="SM00219">
    <property type="entry name" value="TyrKc"/>
    <property type="match status" value="1"/>
</dbReference>
<dbReference type="PROSITE" id="PS00109">
    <property type="entry name" value="PROTEIN_KINASE_TYR"/>
    <property type="match status" value="1"/>
</dbReference>